<dbReference type="Gene3D" id="1.25.40.10">
    <property type="entry name" value="Tetratricopeptide repeat domain"/>
    <property type="match status" value="1"/>
</dbReference>
<evidence type="ECO:0000313" key="4">
    <source>
        <dbReference type="EMBL" id="MSR89958.1"/>
    </source>
</evidence>
<gene>
    <name evidence="4" type="ORF">FYJ33_00665</name>
</gene>
<organism evidence="4 5">
    <name type="scientific">Inconstantimicrobium porci</name>
    <dbReference type="NCBI Taxonomy" id="2652291"/>
    <lineage>
        <taxon>Bacteria</taxon>
        <taxon>Bacillati</taxon>
        <taxon>Bacillota</taxon>
        <taxon>Clostridia</taxon>
        <taxon>Eubacteriales</taxon>
        <taxon>Clostridiaceae</taxon>
        <taxon>Inconstantimicrobium</taxon>
    </lineage>
</organism>
<evidence type="ECO:0000256" key="1">
    <source>
        <dbReference type="ARBA" id="ARBA00022737"/>
    </source>
</evidence>
<dbReference type="Proteomes" id="UP000460287">
    <property type="component" value="Unassembled WGS sequence"/>
</dbReference>
<dbReference type="SMART" id="SM00028">
    <property type="entry name" value="TPR"/>
    <property type="match status" value="3"/>
</dbReference>
<dbReference type="SUPFAM" id="SSF48452">
    <property type="entry name" value="TPR-like"/>
    <property type="match status" value="1"/>
</dbReference>
<evidence type="ECO:0000256" key="2">
    <source>
        <dbReference type="ARBA" id="ARBA00022803"/>
    </source>
</evidence>
<proteinExistence type="predicted"/>
<dbReference type="Pfam" id="PF14559">
    <property type="entry name" value="TPR_19"/>
    <property type="match status" value="1"/>
</dbReference>
<keyword evidence="2 3" id="KW-0802">TPR repeat</keyword>
<accession>A0A7X2T0K3</accession>
<dbReference type="EMBL" id="VULX01000001">
    <property type="protein sequence ID" value="MSR89958.1"/>
    <property type="molecule type" value="Genomic_DNA"/>
</dbReference>
<sequence length="115" mass="13569">MNFFSEGNEQYSNQNYAKAIKLYKKAIEQNENTSSSYYNLAVCLIKQQNFKEAILILREALKLSQDSKYFFNLAYCYLQIDDYKSALRYFNLSWALNNSDTDCEKAINLIIKRLE</sequence>
<dbReference type="PANTHER" id="PTHR45586">
    <property type="entry name" value="TPR REPEAT-CONTAINING PROTEIN PA4667"/>
    <property type="match status" value="1"/>
</dbReference>
<dbReference type="AlphaFoldDB" id="A0A7X2T0K3"/>
<evidence type="ECO:0000256" key="3">
    <source>
        <dbReference type="PROSITE-ProRule" id="PRU00339"/>
    </source>
</evidence>
<dbReference type="InterPro" id="IPR019734">
    <property type="entry name" value="TPR_rpt"/>
</dbReference>
<keyword evidence="5" id="KW-1185">Reference proteome</keyword>
<dbReference type="PROSITE" id="PS50005">
    <property type="entry name" value="TPR"/>
    <property type="match status" value="1"/>
</dbReference>
<comment type="caution">
    <text evidence="4">The sequence shown here is derived from an EMBL/GenBank/DDBJ whole genome shotgun (WGS) entry which is preliminary data.</text>
</comment>
<dbReference type="InterPro" id="IPR011990">
    <property type="entry name" value="TPR-like_helical_dom_sf"/>
</dbReference>
<dbReference type="PANTHER" id="PTHR45586:SF1">
    <property type="entry name" value="LIPOPOLYSACCHARIDE ASSEMBLY PROTEIN B"/>
    <property type="match status" value="1"/>
</dbReference>
<protein>
    <submittedName>
        <fullName evidence="4">Tetratricopeptide repeat protein</fullName>
    </submittedName>
</protein>
<name>A0A7X2T0K3_9CLOT</name>
<dbReference type="RefSeq" id="WP_154529842.1">
    <property type="nucleotide sequence ID" value="NZ_JAXFSD010000127.1"/>
</dbReference>
<feature type="repeat" description="TPR" evidence="3">
    <location>
        <begin position="34"/>
        <end position="67"/>
    </location>
</feature>
<reference evidence="4 5" key="1">
    <citation type="submission" date="2019-08" db="EMBL/GenBank/DDBJ databases">
        <title>In-depth cultivation of the pig gut microbiome towards novel bacterial diversity and tailored functional studies.</title>
        <authorList>
            <person name="Wylensek D."/>
            <person name="Hitch T.C.A."/>
            <person name="Clavel T."/>
        </authorList>
    </citation>
    <scope>NUCLEOTIDE SEQUENCE [LARGE SCALE GENOMIC DNA]</scope>
    <source>
        <strain evidence="4 5">WCA-383-APC-5B</strain>
    </source>
</reference>
<evidence type="ECO:0000313" key="5">
    <source>
        <dbReference type="Proteomes" id="UP000460287"/>
    </source>
</evidence>
<dbReference type="InterPro" id="IPR051012">
    <property type="entry name" value="CellSynth/LPSAsmb/PSIAsmb"/>
</dbReference>
<keyword evidence="1" id="KW-0677">Repeat</keyword>